<evidence type="ECO:0000256" key="2">
    <source>
        <dbReference type="ARBA" id="ARBA00022448"/>
    </source>
</evidence>
<name>A0A072TV08_MEDTR</name>
<organism evidence="6 8">
    <name type="scientific">Medicago truncatula</name>
    <name type="common">Barrel medic</name>
    <name type="synonym">Medicago tribuloides</name>
    <dbReference type="NCBI Taxonomy" id="3880"/>
    <lineage>
        <taxon>Eukaryota</taxon>
        <taxon>Viridiplantae</taxon>
        <taxon>Streptophyta</taxon>
        <taxon>Embryophyta</taxon>
        <taxon>Tracheophyta</taxon>
        <taxon>Spermatophyta</taxon>
        <taxon>Magnoliopsida</taxon>
        <taxon>eudicotyledons</taxon>
        <taxon>Gunneridae</taxon>
        <taxon>Pentapetalae</taxon>
        <taxon>rosids</taxon>
        <taxon>fabids</taxon>
        <taxon>Fabales</taxon>
        <taxon>Fabaceae</taxon>
        <taxon>Papilionoideae</taxon>
        <taxon>50 kb inversion clade</taxon>
        <taxon>NPAAA clade</taxon>
        <taxon>Hologalegina</taxon>
        <taxon>IRL clade</taxon>
        <taxon>Trifolieae</taxon>
        <taxon>Medicago</taxon>
    </lineage>
</organism>
<dbReference type="InterPro" id="IPR040122">
    <property type="entry name" value="Importin_beta"/>
</dbReference>
<dbReference type="Proteomes" id="UP000002051">
    <property type="component" value="Chromosome 8"/>
</dbReference>
<evidence type="ECO:0000256" key="5">
    <source>
        <dbReference type="ARBA" id="ARBA00022927"/>
    </source>
</evidence>
<dbReference type="GO" id="GO:0005737">
    <property type="term" value="C:cytoplasm"/>
    <property type="evidence" value="ECO:0007669"/>
    <property type="project" value="UniProtKB-SubCell"/>
</dbReference>
<accession>A0A072TV08</accession>
<dbReference type="GO" id="GO:0006606">
    <property type="term" value="P:protein import into nucleus"/>
    <property type="evidence" value="ECO:0007669"/>
    <property type="project" value="InterPro"/>
</dbReference>
<comment type="subcellular location">
    <subcellularLocation>
        <location evidence="1">Cytoplasm</location>
    </subcellularLocation>
</comment>
<dbReference type="EnsemblPlants" id="KEH21277">
    <property type="protein sequence ID" value="KEH21277"/>
    <property type="gene ID" value="MTR_8g099855"/>
</dbReference>
<dbReference type="HOGENOM" id="CLU_682201_0_0_1"/>
<dbReference type="InterPro" id="IPR016024">
    <property type="entry name" value="ARM-type_fold"/>
</dbReference>
<reference evidence="6 8" key="2">
    <citation type="journal article" date="2014" name="BMC Genomics">
        <title>An improved genome release (version Mt4.0) for the model legume Medicago truncatula.</title>
        <authorList>
            <person name="Tang H."/>
            <person name="Krishnakumar V."/>
            <person name="Bidwell S."/>
            <person name="Rosen B."/>
            <person name="Chan A."/>
            <person name="Zhou S."/>
            <person name="Gentzbittel L."/>
            <person name="Childs K.L."/>
            <person name="Yandell M."/>
            <person name="Gundlach H."/>
            <person name="Mayer K.F."/>
            <person name="Schwartz D.C."/>
            <person name="Town C.D."/>
        </authorList>
    </citation>
    <scope>GENOME REANNOTATION</scope>
    <source>
        <strain evidence="6">A17</strain>
        <strain evidence="7 8">cv. Jemalong A17</strain>
    </source>
</reference>
<evidence type="ECO:0000313" key="7">
    <source>
        <dbReference type="EnsemblPlants" id="KEH21277"/>
    </source>
</evidence>
<dbReference type="EMBL" id="CM001224">
    <property type="protein sequence ID" value="KEH21277.1"/>
    <property type="molecule type" value="Genomic_DNA"/>
</dbReference>
<reference evidence="6 8" key="1">
    <citation type="journal article" date="2011" name="Nature">
        <title>The Medicago genome provides insight into the evolution of rhizobial symbioses.</title>
        <authorList>
            <person name="Young N.D."/>
            <person name="Debelle F."/>
            <person name="Oldroyd G.E."/>
            <person name="Geurts R."/>
            <person name="Cannon S.B."/>
            <person name="Udvardi M.K."/>
            <person name="Benedito V.A."/>
            <person name="Mayer K.F."/>
            <person name="Gouzy J."/>
            <person name="Schoof H."/>
            <person name="Van de Peer Y."/>
            <person name="Proost S."/>
            <person name="Cook D.R."/>
            <person name="Meyers B.C."/>
            <person name="Spannagl M."/>
            <person name="Cheung F."/>
            <person name="De Mita S."/>
            <person name="Krishnakumar V."/>
            <person name="Gundlach H."/>
            <person name="Zhou S."/>
            <person name="Mudge J."/>
            <person name="Bharti A.K."/>
            <person name="Murray J.D."/>
            <person name="Naoumkina M.A."/>
            <person name="Rosen B."/>
            <person name="Silverstein K.A."/>
            <person name="Tang H."/>
            <person name="Rombauts S."/>
            <person name="Zhao P.X."/>
            <person name="Zhou P."/>
            <person name="Barbe V."/>
            <person name="Bardou P."/>
            <person name="Bechner M."/>
            <person name="Bellec A."/>
            <person name="Berger A."/>
            <person name="Berges H."/>
            <person name="Bidwell S."/>
            <person name="Bisseling T."/>
            <person name="Choisne N."/>
            <person name="Couloux A."/>
            <person name="Denny R."/>
            <person name="Deshpande S."/>
            <person name="Dai X."/>
            <person name="Doyle J.J."/>
            <person name="Dudez A.M."/>
            <person name="Farmer A.D."/>
            <person name="Fouteau S."/>
            <person name="Franken C."/>
            <person name="Gibelin C."/>
            <person name="Gish J."/>
            <person name="Goldstein S."/>
            <person name="Gonzalez A.J."/>
            <person name="Green P.J."/>
            <person name="Hallab A."/>
            <person name="Hartog M."/>
            <person name="Hua A."/>
            <person name="Humphray S.J."/>
            <person name="Jeong D.H."/>
            <person name="Jing Y."/>
            <person name="Jocker A."/>
            <person name="Kenton S.M."/>
            <person name="Kim D.J."/>
            <person name="Klee K."/>
            <person name="Lai H."/>
            <person name="Lang C."/>
            <person name="Lin S."/>
            <person name="Macmil S.L."/>
            <person name="Magdelenat G."/>
            <person name="Matthews L."/>
            <person name="McCorrison J."/>
            <person name="Monaghan E.L."/>
            <person name="Mun J.H."/>
            <person name="Najar F.Z."/>
            <person name="Nicholson C."/>
            <person name="Noirot C."/>
            <person name="O'Bleness M."/>
            <person name="Paule C.R."/>
            <person name="Poulain J."/>
            <person name="Prion F."/>
            <person name="Qin B."/>
            <person name="Qu C."/>
            <person name="Retzel E.F."/>
            <person name="Riddle C."/>
            <person name="Sallet E."/>
            <person name="Samain S."/>
            <person name="Samson N."/>
            <person name="Sanders I."/>
            <person name="Saurat O."/>
            <person name="Scarpelli C."/>
            <person name="Schiex T."/>
            <person name="Segurens B."/>
            <person name="Severin A.J."/>
            <person name="Sherrier D.J."/>
            <person name="Shi R."/>
            <person name="Sims S."/>
            <person name="Singer S.R."/>
            <person name="Sinharoy S."/>
            <person name="Sterck L."/>
            <person name="Viollet A."/>
            <person name="Wang B.B."/>
            <person name="Wang K."/>
            <person name="Wang M."/>
            <person name="Wang X."/>
            <person name="Warfsmann J."/>
            <person name="Weissenbach J."/>
            <person name="White D.D."/>
            <person name="White J.D."/>
            <person name="Wiley G.B."/>
            <person name="Wincker P."/>
            <person name="Xing Y."/>
            <person name="Yang L."/>
            <person name="Yao Z."/>
            <person name="Ying F."/>
            <person name="Zhai J."/>
            <person name="Zhou L."/>
            <person name="Zuber A."/>
            <person name="Denarie J."/>
            <person name="Dixon R.A."/>
            <person name="May G.D."/>
            <person name="Schwartz D.C."/>
            <person name="Rogers J."/>
            <person name="Quetier F."/>
            <person name="Town C.D."/>
            <person name="Roe B.A."/>
        </authorList>
    </citation>
    <scope>NUCLEOTIDE SEQUENCE [LARGE SCALE GENOMIC DNA]</scope>
    <source>
        <strain evidence="6">A17</strain>
        <strain evidence="7 8">cv. Jemalong A17</strain>
    </source>
</reference>
<reference evidence="7" key="3">
    <citation type="submission" date="2015-04" db="UniProtKB">
        <authorList>
            <consortium name="EnsemblPlants"/>
        </authorList>
    </citation>
    <scope>IDENTIFICATION</scope>
    <source>
        <strain evidence="7">cv. Jemalong A17</strain>
    </source>
</reference>
<evidence type="ECO:0000256" key="1">
    <source>
        <dbReference type="ARBA" id="ARBA00004496"/>
    </source>
</evidence>
<evidence type="ECO:0000256" key="3">
    <source>
        <dbReference type="ARBA" id="ARBA00022490"/>
    </source>
</evidence>
<evidence type="ECO:0000313" key="8">
    <source>
        <dbReference type="Proteomes" id="UP000002051"/>
    </source>
</evidence>
<evidence type="ECO:0000313" key="6">
    <source>
        <dbReference type="EMBL" id="KEH21277.1"/>
    </source>
</evidence>
<keyword evidence="8" id="KW-1185">Reference proteome</keyword>
<keyword evidence="4" id="KW-0677">Repeat</keyword>
<dbReference type="SUPFAM" id="SSF48371">
    <property type="entry name" value="ARM repeat"/>
    <property type="match status" value="1"/>
</dbReference>
<keyword evidence="5" id="KW-0653">Protein transport</keyword>
<dbReference type="AlphaFoldDB" id="A0A072TV08"/>
<evidence type="ECO:0000256" key="4">
    <source>
        <dbReference type="ARBA" id="ARBA00022737"/>
    </source>
</evidence>
<dbReference type="STRING" id="3880.A0A072TV08"/>
<keyword evidence="3" id="KW-0963">Cytoplasm</keyword>
<sequence length="404" mass="45458">MEALKAILSNKYSLPKLLICAKCQECMVYLVRKVGPDDFKEREAVQVVESLISLDGKLSNTEYLTKCIILKALDQICQCPKVSVDKFIDKIMPMLIACAQPLLNLTGEESKDDSLSNEDKRLVETMRAQACNTMFIRFPPHCQVIASDKSNDTKRDTTFIIVQALTQVLKTEIDRDLSTLVLRLLGRCIQTSSSFFTDQLIKIVNDEINDTIRRIIKFEIEKAQEAGTSEDVFRSLSVYIFISCLVLEKNYPCAQLHATWAIGICAMFGGDQFKASVSADGNVKTLCDTAVAALGRICEFHRDSTGPTGVKRWLYFLPLKHDFKEARYAHGLFSKLVQRSDEHLFGSYHENLPKIILVVKEILSGHNRLGTEEATNQMIDFIDQHDGMEIGTEEASSTIRSSSY</sequence>
<dbReference type="Gene3D" id="1.25.10.10">
    <property type="entry name" value="Leucine-rich Repeat Variant"/>
    <property type="match status" value="1"/>
</dbReference>
<proteinExistence type="predicted"/>
<dbReference type="PANTHER" id="PTHR10527">
    <property type="entry name" value="IMPORTIN BETA"/>
    <property type="match status" value="1"/>
</dbReference>
<protein>
    <submittedName>
        <fullName evidence="6">ARM repeat protein</fullName>
    </submittedName>
</protein>
<keyword evidence="2" id="KW-0813">Transport</keyword>
<gene>
    <name evidence="6" type="ordered locus">MTR_8g099855</name>
</gene>
<dbReference type="InterPro" id="IPR011989">
    <property type="entry name" value="ARM-like"/>
</dbReference>